<evidence type="ECO:0000259" key="3">
    <source>
        <dbReference type="PROSITE" id="PS51186"/>
    </source>
</evidence>
<dbReference type="PANTHER" id="PTHR10545:SF42">
    <property type="entry name" value="ACETYLTRANSFERASE"/>
    <property type="match status" value="1"/>
</dbReference>
<dbReference type="AlphaFoldDB" id="A0A3B0TBS9"/>
<feature type="domain" description="N-acetyltransferase" evidence="3">
    <location>
        <begin position="5"/>
        <end position="152"/>
    </location>
</feature>
<dbReference type="Pfam" id="PF00583">
    <property type="entry name" value="Acetyltransf_1"/>
    <property type="match status" value="1"/>
</dbReference>
<dbReference type="PANTHER" id="PTHR10545">
    <property type="entry name" value="DIAMINE N-ACETYLTRANSFERASE"/>
    <property type="match status" value="1"/>
</dbReference>
<organism evidence="4">
    <name type="scientific">hydrothermal vent metagenome</name>
    <dbReference type="NCBI Taxonomy" id="652676"/>
    <lineage>
        <taxon>unclassified sequences</taxon>
        <taxon>metagenomes</taxon>
        <taxon>ecological metagenomes</taxon>
    </lineage>
</organism>
<dbReference type="InterPro" id="IPR000182">
    <property type="entry name" value="GNAT_dom"/>
</dbReference>
<accession>A0A3B0TBS9</accession>
<dbReference type="PROSITE" id="PS51186">
    <property type="entry name" value="GNAT"/>
    <property type="match status" value="1"/>
</dbReference>
<dbReference type="InterPro" id="IPR051016">
    <property type="entry name" value="Diverse_Substrate_AcTransf"/>
</dbReference>
<dbReference type="InterPro" id="IPR016181">
    <property type="entry name" value="Acyl_CoA_acyltransferase"/>
</dbReference>
<keyword evidence="2" id="KW-0012">Acyltransferase</keyword>
<dbReference type="GO" id="GO:0008080">
    <property type="term" value="F:N-acetyltransferase activity"/>
    <property type="evidence" value="ECO:0007669"/>
    <property type="project" value="TreeGrafter"/>
</dbReference>
<reference evidence="4" key="1">
    <citation type="submission" date="2018-06" db="EMBL/GenBank/DDBJ databases">
        <authorList>
            <person name="Zhirakovskaya E."/>
        </authorList>
    </citation>
    <scope>NUCLEOTIDE SEQUENCE</scope>
</reference>
<keyword evidence="1" id="KW-0808">Transferase</keyword>
<dbReference type="EMBL" id="UOEM01000091">
    <property type="protein sequence ID" value="VAW15885.1"/>
    <property type="molecule type" value="Genomic_DNA"/>
</dbReference>
<evidence type="ECO:0000313" key="4">
    <source>
        <dbReference type="EMBL" id="VAW15885.1"/>
    </source>
</evidence>
<proteinExistence type="predicted"/>
<gene>
    <name evidence="4" type="ORF">MNBD_ALPHA09-1552</name>
</gene>
<name>A0A3B0TBS9_9ZZZZ</name>
<dbReference type="SUPFAM" id="SSF55729">
    <property type="entry name" value="Acyl-CoA N-acyltransferases (Nat)"/>
    <property type="match status" value="1"/>
</dbReference>
<protein>
    <recommendedName>
        <fullName evidence="3">N-acetyltransferase domain-containing protein</fullName>
    </recommendedName>
</protein>
<evidence type="ECO:0000256" key="2">
    <source>
        <dbReference type="ARBA" id="ARBA00023315"/>
    </source>
</evidence>
<evidence type="ECO:0000256" key="1">
    <source>
        <dbReference type="ARBA" id="ARBA00022679"/>
    </source>
</evidence>
<sequence>MSDQYTIRAAGAGDKAAWLALWEGYQTFYEIDLDDEVNEVTWGRIVDQNTPEMGALLAETTDGRVTGLLNYVIHNNTWSATPVCYLEDLFVDAAARGGGAARGLIEHLAQMGRDAGWDRIYWHTARDNAPAQILYNKVAERTGWVRYDLDLD</sequence>
<dbReference type="Gene3D" id="3.40.630.30">
    <property type="match status" value="1"/>
</dbReference>